<evidence type="ECO:0000256" key="3">
    <source>
        <dbReference type="ARBA" id="ARBA00022500"/>
    </source>
</evidence>
<evidence type="ECO:0000256" key="4">
    <source>
        <dbReference type="ARBA" id="ARBA00022692"/>
    </source>
</evidence>
<dbReference type="EMBL" id="JAINWA010000001">
    <property type="protein sequence ID" value="MCD1654052.1"/>
    <property type="molecule type" value="Genomic_DNA"/>
</dbReference>
<dbReference type="AlphaFoldDB" id="A0AAE3EGC5"/>
<dbReference type="GO" id="GO:0007165">
    <property type="term" value="P:signal transduction"/>
    <property type="evidence" value="ECO:0007669"/>
    <property type="project" value="UniProtKB-KW"/>
</dbReference>
<feature type="transmembrane region" description="Helical" evidence="10">
    <location>
        <begin position="12"/>
        <end position="33"/>
    </location>
</feature>
<evidence type="ECO:0000313" key="13">
    <source>
        <dbReference type="EMBL" id="MCD1654052.1"/>
    </source>
</evidence>
<dbReference type="SMART" id="SM00283">
    <property type="entry name" value="MA"/>
    <property type="match status" value="1"/>
</dbReference>
<reference evidence="13" key="1">
    <citation type="submission" date="2021-08" db="EMBL/GenBank/DDBJ databases">
        <title>Comparative analyses of Brucepasteria parasyntrophica and Teretinema zuelzerae.</title>
        <authorList>
            <person name="Song Y."/>
            <person name="Brune A."/>
        </authorList>
    </citation>
    <scope>NUCLEOTIDE SEQUENCE</scope>
    <source>
        <strain evidence="13">DSM 1903</strain>
    </source>
</reference>
<evidence type="ECO:0000256" key="1">
    <source>
        <dbReference type="ARBA" id="ARBA00004651"/>
    </source>
</evidence>
<accession>A0AAE3EGC5</accession>
<sequence>MKLLSSFRAKLIVGFVVLSLVGTVVVSTASYLLSSRLLRGEVQERLTSDALRLSETYSAWLDIQIAQLETIAATVDFSEWDDDFYALLSAEYKRLGYNSMAPTDLSGILHLGGGRKADLSSRAYLQKVLTTSTPAISDPVFSNVPGEENLFTVLFAVPVFREGKLFCTLVAQRNAEFLSSTISKISYGEGTANYVLTSAGIPVAHTDVSEVVDRLDVLKAAETDPAFASRARATQTMLENQSGIVQYEYAGEPLIAGFARIPRLDWVAVVTVPSRIAEAPLDSLKRMTVIAILISLIVSFIVSSLFGTAFTKPIMLLSDRFSAIASGEADLTHRIEYRRKDEIGTAIYGFNTFIERLHGIILTMRKSQEGLGSISSELVANARESASAVHEISSNIESSRKQAARQSERAIAVAEAVNYISIGMSKLDELVETQVSGNTEVAASVEQMVGNIASVTQSVNRMADRFKVLLGSADDGRVRQEAVNESVAAISRQSVELMEANEAISSIAAQTNLLAMNAAIEAAHAGDAGKGFSVVADEIRKLSENASEQSNTIGKQLSNISSSIQGVVAASSESATVFAEIAEGVQATGSLVNQIESAMSEQREGSRQILDALRDMNAVGADVKENASSMKRSASESLESMKELSDLSAEIRNSMDEMLAGATQIRTAAQVVANLANETGEHVGSMNEKIGQFIV</sequence>
<dbReference type="CDD" id="cd06225">
    <property type="entry name" value="HAMP"/>
    <property type="match status" value="1"/>
</dbReference>
<dbReference type="Gene3D" id="1.10.287.950">
    <property type="entry name" value="Methyl-accepting chemotaxis protein"/>
    <property type="match status" value="1"/>
</dbReference>
<dbReference type="Gene3D" id="6.10.340.10">
    <property type="match status" value="1"/>
</dbReference>
<evidence type="ECO:0000256" key="2">
    <source>
        <dbReference type="ARBA" id="ARBA00022475"/>
    </source>
</evidence>
<evidence type="ECO:0000313" key="14">
    <source>
        <dbReference type="Proteomes" id="UP001198163"/>
    </source>
</evidence>
<gene>
    <name evidence="13" type="ORF">K7J14_04980</name>
</gene>
<comment type="similarity">
    <text evidence="8">Belongs to the methyl-accepting chemotaxis (MCP) protein family.</text>
</comment>
<proteinExistence type="inferred from homology"/>
<dbReference type="InterPro" id="IPR003660">
    <property type="entry name" value="HAMP_dom"/>
</dbReference>
<comment type="caution">
    <text evidence="13">The sequence shown here is derived from an EMBL/GenBank/DDBJ whole genome shotgun (WGS) entry which is preliminary data.</text>
</comment>
<dbReference type="Pfam" id="PF00015">
    <property type="entry name" value="MCPsignal"/>
    <property type="match status" value="1"/>
</dbReference>
<dbReference type="PROSITE" id="PS50885">
    <property type="entry name" value="HAMP"/>
    <property type="match status" value="1"/>
</dbReference>
<dbReference type="RefSeq" id="WP_230753868.1">
    <property type="nucleotide sequence ID" value="NZ_JAINWA010000001.1"/>
</dbReference>
<keyword evidence="14" id="KW-1185">Reference proteome</keyword>
<dbReference type="CDD" id="cd12912">
    <property type="entry name" value="PDC2_MCP_like"/>
    <property type="match status" value="1"/>
</dbReference>
<keyword evidence="6 10" id="KW-0472">Membrane</keyword>
<feature type="domain" description="HAMP" evidence="12">
    <location>
        <begin position="308"/>
        <end position="362"/>
    </location>
</feature>
<dbReference type="PRINTS" id="PR00260">
    <property type="entry name" value="CHEMTRNSDUCR"/>
</dbReference>
<evidence type="ECO:0000259" key="11">
    <source>
        <dbReference type="PROSITE" id="PS50111"/>
    </source>
</evidence>
<keyword evidence="4 10" id="KW-0812">Transmembrane</keyword>
<protein>
    <submittedName>
        <fullName evidence="13">Methyl-accepting chemotaxis protein</fullName>
    </submittedName>
</protein>
<evidence type="ECO:0000256" key="6">
    <source>
        <dbReference type="ARBA" id="ARBA00023136"/>
    </source>
</evidence>
<dbReference type="SMART" id="SM00304">
    <property type="entry name" value="HAMP"/>
    <property type="match status" value="1"/>
</dbReference>
<dbReference type="InterPro" id="IPR033479">
    <property type="entry name" value="dCache_1"/>
</dbReference>
<dbReference type="Gene3D" id="3.30.450.20">
    <property type="entry name" value="PAS domain"/>
    <property type="match status" value="1"/>
</dbReference>
<dbReference type="Proteomes" id="UP001198163">
    <property type="component" value="Unassembled WGS sequence"/>
</dbReference>
<evidence type="ECO:0000256" key="7">
    <source>
        <dbReference type="ARBA" id="ARBA00023224"/>
    </source>
</evidence>
<organism evidence="13 14">
    <name type="scientific">Teretinema zuelzerae</name>
    <dbReference type="NCBI Taxonomy" id="156"/>
    <lineage>
        <taxon>Bacteria</taxon>
        <taxon>Pseudomonadati</taxon>
        <taxon>Spirochaetota</taxon>
        <taxon>Spirochaetia</taxon>
        <taxon>Spirochaetales</taxon>
        <taxon>Treponemataceae</taxon>
        <taxon>Teretinema</taxon>
    </lineage>
</organism>
<name>A0AAE3EGC5_9SPIR</name>
<dbReference type="PANTHER" id="PTHR32089:SF112">
    <property type="entry name" value="LYSOZYME-LIKE PROTEIN-RELATED"/>
    <property type="match status" value="1"/>
</dbReference>
<keyword evidence="3" id="KW-0145">Chemotaxis</keyword>
<evidence type="ECO:0000256" key="8">
    <source>
        <dbReference type="ARBA" id="ARBA00029447"/>
    </source>
</evidence>
<feature type="domain" description="Methyl-accepting transducer" evidence="11">
    <location>
        <begin position="409"/>
        <end position="631"/>
    </location>
</feature>
<evidence type="ECO:0000259" key="12">
    <source>
        <dbReference type="PROSITE" id="PS50885"/>
    </source>
</evidence>
<keyword evidence="7 9" id="KW-0807">Transducer</keyword>
<evidence type="ECO:0000256" key="10">
    <source>
        <dbReference type="SAM" id="Phobius"/>
    </source>
</evidence>
<dbReference type="Pfam" id="PF02743">
    <property type="entry name" value="dCache_1"/>
    <property type="match status" value="1"/>
</dbReference>
<keyword evidence="5 10" id="KW-1133">Transmembrane helix</keyword>
<dbReference type="GO" id="GO:0006935">
    <property type="term" value="P:chemotaxis"/>
    <property type="evidence" value="ECO:0007669"/>
    <property type="project" value="UniProtKB-KW"/>
</dbReference>
<dbReference type="GO" id="GO:0004888">
    <property type="term" value="F:transmembrane signaling receptor activity"/>
    <property type="evidence" value="ECO:0007669"/>
    <property type="project" value="InterPro"/>
</dbReference>
<feature type="transmembrane region" description="Helical" evidence="10">
    <location>
        <begin position="289"/>
        <end position="310"/>
    </location>
</feature>
<keyword evidence="2" id="KW-1003">Cell membrane</keyword>
<dbReference type="SUPFAM" id="SSF58104">
    <property type="entry name" value="Methyl-accepting chemotaxis protein (MCP) signaling domain"/>
    <property type="match status" value="1"/>
</dbReference>
<dbReference type="GO" id="GO:0005886">
    <property type="term" value="C:plasma membrane"/>
    <property type="evidence" value="ECO:0007669"/>
    <property type="project" value="UniProtKB-SubCell"/>
</dbReference>
<evidence type="ECO:0000256" key="5">
    <source>
        <dbReference type="ARBA" id="ARBA00022989"/>
    </source>
</evidence>
<dbReference type="InterPro" id="IPR004090">
    <property type="entry name" value="Chemotax_Me-accpt_rcpt"/>
</dbReference>
<dbReference type="PROSITE" id="PS50111">
    <property type="entry name" value="CHEMOTAXIS_TRANSDUC_2"/>
    <property type="match status" value="1"/>
</dbReference>
<dbReference type="Pfam" id="PF00672">
    <property type="entry name" value="HAMP"/>
    <property type="match status" value="1"/>
</dbReference>
<comment type="subcellular location">
    <subcellularLocation>
        <location evidence="1">Cell membrane</location>
        <topology evidence="1">Multi-pass membrane protein</topology>
    </subcellularLocation>
</comment>
<dbReference type="InterPro" id="IPR004089">
    <property type="entry name" value="MCPsignal_dom"/>
</dbReference>
<dbReference type="PANTHER" id="PTHR32089">
    <property type="entry name" value="METHYL-ACCEPTING CHEMOTAXIS PROTEIN MCPB"/>
    <property type="match status" value="1"/>
</dbReference>
<evidence type="ECO:0000256" key="9">
    <source>
        <dbReference type="PROSITE-ProRule" id="PRU00284"/>
    </source>
</evidence>